<keyword evidence="5" id="KW-0694">RNA-binding</keyword>
<evidence type="ECO:0000256" key="1">
    <source>
        <dbReference type="ARBA" id="ARBA00010528"/>
    </source>
</evidence>
<evidence type="ECO:0000256" key="2">
    <source>
        <dbReference type="ARBA" id="ARBA00022980"/>
    </source>
</evidence>
<keyword evidence="2 5" id="KW-0689">Ribosomal protein</keyword>
<gene>
    <name evidence="5" type="primary">rplD</name>
    <name evidence="7" type="ORF">A3A60_01945</name>
</gene>
<evidence type="ECO:0000313" key="8">
    <source>
        <dbReference type="Proteomes" id="UP000179227"/>
    </source>
</evidence>
<keyword evidence="3 5" id="KW-0687">Ribonucleoprotein</keyword>
<dbReference type="GO" id="GO:0019843">
    <property type="term" value="F:rRNA binding"/>
    <property type="evidence" value="ECO:0007669"/>
    <property type="project" value="UniProtKB-UniRule"/>
</dbReference>
<sequence length="217" mass="23810">MGPSAEVFNISGKREGNISLPSEIFGAKVNKKLLAQALHIYFVNRSAHHGSAKTRSEVRGGGAKPWRQKGTGRARAGSRRSPLWVGGAKALGPKPRKTVLTLPKKMKRQSLISALCTKAQNNEIKIVSNFEKIPPKTKIVANFLQKTQQKGSTLFVISAKNNNVILATRNLQKVLLNTADGLNTFEVIKNQNLIFTKEALQALSVQFAKKVEREAKT</sequence>
<dbReference type="EMBL" id="MFBS01000012">
    <property type="protein sequence ID" value="OGE10267.1"/>
    <property type="molecule type" value="Genomic_DNA"/>
</dbReference>
<comment type="function">
    <text evidence="5">One of the primary rRNA binding proteins, this protein initially binds near the 5'-end of the 23S rRNA. It is important during the early stages of 50S assembly. It makes multiple contacts with different domains of the 23S rRNA in the assembled 50S subunit and ribosome.</text>
</comment>
<name>A0A1F5I1I7_9BACT</name>
<dbReference type="InterPro" id="IPR023574">
    <property type="entry name" value="Ribosomal_uL4_dom_sf"/>
</dbReference>
<proteinExistence type="inferred from homology"/>
<dbReference type="PANTHER" id="PTHR10746">
    <property type="entry name" value="50S RIBOSOMAL PROTEIN L4"/>
    <property type="match status" value="1"/>
</dbReference>
<dbReference type="GO" id="GO:1990904">
    <property type="term" value="C:ribonucleoprotein complex"/>
    <property type="evidence" value="ECO:0007669"/>
    <property type="project" value="UniProtKB-KW"/>
</dbReference>
<dbReference type="HAMAP" id="MF_01328_B">
    <property type="entry name" value="Ribosomal_uL4_B"/>
    <property type="match status" value="1"/>
</dbReference>
<evidence type="ECO:0000256" key="3">
    <source>
        <dbReference type="ARBA" id="ARBA00023274"/>
    </source>
</evidence>
<dbReference type="GO" id="GO:0005840">
    <property type="term" value="C:ribosome"/>
    <property type="evidence" value="ECO:0007669"/>
    <property type="project" value="UniProtKB-KW"/>
</dbReference>
<keyword evidence="5" id="KW-0699">rRNA-binding</keyword>
<dbReference type="InterPro" id="IPR002136">
    <property type="entry name" value="Ribosomal_uL4"/>
</dbReference>
<dbReference type="STRING" id="1797729.A3A60_01945"/>
<protein>
    <recommendedName>
        <fullName evidence="4 5">Large ribosomal subunit protein uL4</fullName>
    </recommendedName>
</protein>
<dbReference type="AlphaFoldDB" id="A0A1F5I1I7"/>
<organism evidence="7 8">
    <name type="scientific">Candidatus Curtissbacteria bacterium RIFCSPLOWO2_01_FULL_42_26</name>
    <dbReference type="NCBI Taxonomy" id="1797729"/>
    <lineage>
        <taxon>Bacteria</taxon>
        <taxon>Candidatus Curtissiibacteriota</taxon>
    </lineage>
</organism>
<comment type="caution">
    <text evidence="7">The sequence shown here is derived from an EMBL/GenBank/DDBJ whole genome shotgun (WGS) entry which is preliminary data.</text>
</comment>
<evidence type="ECO:0000256" key="5">
    <source>
        <dbReference type="HAMAP-Rule" id="MF_01328"/>
    </source>
</evidence>
<evidence type="ECO:0000256" key="6">
    <source>
        <dbReference type="SAM" id="MobiDB-lite"/>
    </source>
</evidence>
<dbReference type="Pfam" id="PF00573">
    <property type="entry name" value="Ribosomal_L4"/>
    <property type="match status" value="1"/>
</dbReference>
<dbReference type="PANTHER" id="PTHR10746:SF6">
    <property type="entry name" value="LARGE RIBOSOMAL SUBUNIT PROTEIN UL4M"/>
    <property type="match status" value="1"/>
</dbReference>
<reference evidence="7 8" key="1">
    <citation type="journal article" date="2016" name="Nat. Commun.">
        <title>Thousands of microbial genomes shed light on interconnected biogeochemical processes in an aquifer system.</title>
        <authorList>
            <person name="Anantharaman K."/>
            <person name="Brown C.T."/>
            <person name="Hug L.A."/>
            <person name="Sharon I."/>
            <person name="Castelle C.J."/>
            <person name="Probst A.J."/>
            <person name="Thomas B.C."/>
            <person name="Singh A."/>
            <person name="Wilkins M.J."/>
            <person name="Karaoz U."/>
            <person name="Brodie E.L."/>
            <person name="Williams K.H."/>
            <person name="Hubbard S.S."/>
            <person name="Banfield J.F."/>
        </authorList>
    </citation>
    <scope>NUCLEOTIDE SEQUENCE [LARGE SCALE GENOMIC DNA]</scope>
</reference>
<dbReference type="NCBIfam" id="TIGR03953">
    <property type="entry name" value="rplD_bact"/>
    <property type="match status" value="1"/>
</dbReference>
<feature type="compositionally biased region" description="Basic residues" evidence="6">
    <location>
        <begin position="66"/>
        <end position="78"/>
    </location>
</feature>
<dbReference type="GO" id="GO:0003735">
    <property type="term" value="F:structural constituent of ribosome"/>
    <property type="evidence" value="ECO:0007669"/>
    <property type="project" value="InterPro"/>
</dbReference>
<evidence type="ECO:0000313" key="7">
    <source>
        <dbReference type="EMBL" id="OGE10267.1"/>
    </source>
</evidence>
<evidence type="ECO:0000256" key="4">
    <source>
        <dbReference type="ARBA" id="ARBA00035244"/>
    </source>
</evidence>
<feature type="region of interest" description="Disordered" evidence="6">
    <location>
        <begin position="51"/>
        <end position="88"/>
    </location>
</feature>
<comment type="subunit">
    <text evidence="5">Part of the 50S ribosomal subunit.</text>
</comment>
<comment type="similarity">
    <text evidence="1 5">Belongs to the universal ribosomal protein uL4 family.</text>
</comment>
<dbReference type="Gene3D" id="3.40.1370.10">
    <property type="match status" value="1"/>
</dbReference>
<accession>A0A1F5I1I7</accession>
<comment type="function">
    <text evidence="5">Forms part of the polypeptide exit tunnel.</text>
</comment>
<dbReference type="GO" id="GO:0006412">
    <property type="term" value="P:translation"/>
    <property type="evidence" value="ECO:0007669"/>
    <property type="project" value="UniProtKB-UniRule"/>
</dbReference>
<dbReference type="SUPFAM" id="SSF52166">
    <property type="entry name" value="Ribosomal protein L4"/>
    <property type="match status" value="1"/>
</dbReference>
<dbReference type="Proteomes" id="UP000179227">
    <property type="component" value="Unassembled WGS sequence"/>
</dbReference>
<dbReference type="InterPro" id="IPR013005">
    <property type="entry name" value="Ribosomal_uL4-like"/>
</dbReference>